<sequence length="148" mass="15801">MTKVLAASSGGGHLEQMALIAAAFDGCETIFATPATGQARHLGLGDAIAIPDCNLTQPLRALWCLCVTFSLFRRTRPDVVVTTGAAPGFFCLFWAHFMGARTLWIDSVANAESLSLSGRLARRFADRCLTQWEDLAGPPGIEFAGSVL</sequence>
<keyword evidence="2" id="KW-0812">Transmembrane</keyword>
<evidence type="ECO:0000256" key="2">
    <source>
        <dbReference type="ARBA" id="ARBA00022692"/>
    </source>
</evidence>
<evidence type="ECO:0000313" key="6">
    <source>
        <dbReference type="EMBL" id="ALE15502.1"/>
    </source>
</evidence>
<dbReference type="PANTHER" id="PTHR12154:SF4">
    <property type="entry name" value="UDP-N-ACETYLGLUCOSAMINE TRANSFERASE SUBUNIT ALG14 HOMOLOG"/>
    <property type="match status" value="1"/>
</dbReference>
<keyword evidence="4" id="KW-1133">Transmembrane helix</keyword>
<accession>A0A0M3T9L4</accession>
<dbReference type="Pfam" id="PF08660">
    <property type="entry name" value="Alg14"/>
    <property type="match status" value="1"/>
</dbReference>
<evidence type="ECO:0000256" key="3">
    <source>
        <dbReference type="ARBA" id="ARBA00022824"/>
    </source>
</evidence>
<reference evidence="6 7" key="1">
    <citation type="submission" date="2015-09" db="EMBL/GenBank/DDBJ databases">
        <title>Complete genome sequence of a benzo[a]pyrene-degrading bacterium Altererythrobacter epoxidivorans CGMCC 1.7731T.</title>
        <authorList>
            <person name="Li Z."/>
            <person name="Cheng H."/>
            <person name="Huo Y."/>
            <person name="Xu X."/>
        </authorList>
    </citation>
    <scope>NUCLEOTIDE SEQUENCE [LARGE SCALE GENOMIC DNA]</scope>
    <source>
        <strain evidence="6 7">CGMCC 1.7731</strain>
    </source>
</reference>
<dbReference type="GO" id="GO:0004577">
    <property type="term" value="F:N-acetylglucosaminyldiphosphodolichol N-acetylglucosaminyltransferase activity"/>
    <property type="evidence" value="ECO:0007669"/>
    <property type="project" value="TreeGrafter"/>
</dbReference>
<evidence type="ECO:0000313" key="7">
    <source>
        <dbReference type="Proteomes" id="UP000057938"/>
    </source>
</evidence>
<dbReference type="GO" id="GO:0006488">
    <property type="term" value="P:dolichol-linked oligosaccharide biosynthetic process"/>
    <property type="evidence" value="ECO:0007669"/>
    <property type="project" value="InterPro"/>
</dbReference>
<evidence type="ECO:0000256" key="5">
    <source>
        <dbReference type="ARBA" id="ARBA00023136"/>
    </source>
</evidence>
<gene>
    <name evidence="6" type="ORF">AMC99_00186</name>
</gene>
<dbReference type="KEGG" id="aep:AMC99_00186"/>
<organism evidence="6 7">
    <name type="scientific">Altererythrobacter epoxidivorans</name>
    <dbReference type="NCBI Taxonomy" id="361183"/>
    <lineage>
        <taxon>Bacteria</taxon>
        <taxon>Pseudomonadati</taxon>
        <taxon>Pseudomonadota</taxon>
        <taxon>Alphaproteobacteria</taxon>
        <taxon>Sphingomonadales</taxon>
        <taxon>Erythrobacteraceae</taxon>
        <taxon>Altererythrobacter</taxon>
    </lineage>
</organism>
<dbReference type="PATRIC" id="fig|361183.4.peg.189"/>
<dbReference type="Gene3D" id="3.40.50.2000">
    <property type="entry name" value="Glycogen Phosphorylase B"/>
    <property type="match status" value="1"/>
</dbReference>
<proteinExistence type="predicted"/>
<dbReference type="OrthoDB" id="555447at2"/>
<keyword evidence="3" id="KW-0256">Endoplasmic reticulum</keyword>
<comment type="subcellular location">
    <subcellularLocation>
        <location evidence="1">Endoplasmic reticulum membrane</location>
        <topology evidence="1">Single-pass membrane protein</topology>
    </subcellularLocation>
</comment>
<dbReference type="InterPro" id="IPR013969">
    <property type="entry name" value="Oligosacch_biosynth_Alg14"/>
</dbReference>
<keyword evidence="5" id="KW-0472">Membrane</keyword>
<dbReference type="STRING" id="361183.AMC99_00186"/>
<dbReference type="RefSeq" id="WP_061921592.1">
    <property type="nucleotide sequence ID" value="NZ_CP012669.1"/>
</dbReference>
<keyword evidence="7" id="KW-1185">Reference proteome</keyword>
<dbReference type="Proteomes" id="UP000057938">
    <property type="component" value="Chromosome"/>
</dbReference>
<protein>
    <submittedName>
        <fullName evidence="6">PssD</fullName>
    </submittedName>
</protein>
<evidence type="ECO:0000256" key="4">
    <source>
        <dbReference type="ARBA" id="ARBA00022989"/>
    </source>
</evidence>
<dbReference type="AlphaFoldDB" id="A0A0M3T9L4"/>
<name>A0A0M3T9L4_9SPHN</name>
<dbReference type="SUPFAM" id="SSF53756">
    <property type="entry name" value="UDP-Glycosyltransferase/glycogen phosphorylase"/>
    <property type="match status" value="1"/>
</dbReference>
<dbReference type="PANTHER" id="PTHR12154">
    <property type="entry name" value="GLYCOSYL TRANSFERASE-RELATED"/>
    <property type="match status" value="1"/>
</dbReference>
<evidence type="ECO:0000256" key="1">
    <source>
        <dbReference type="ARBA" id="ARBA00004389"/>
    </source>
</evidence>
<dbReference type="EMBL" id="CP012669">
    <property type="protein sequence ID" value="ALE15502.1"/>
    <property type="molecule type" value="Genomic_DNA"/>
</dbReference>